<keyword evidence="1 4" id="KW-0533">Nickel</keyword>
<dbReference type="EMBL" id="DRKW01000104">
    <property type="protein sequence ID" value="HEB73952.1"/>
    <property type="molecule type" value="Genomic_DNA"/>
</dbReference>
<keyword evidence="3 4" id="KW-0862">Zinc</keyword>
<dbReference type="GO" id="GO:0051604">
    <property type="term" value="P:protein maturation"/>
    <property type="evidence" value="ECO:0007669"/>
    <property type="project" value="InterPro"/>
</dbReference>
<dbReference type="PIRSF" id="PIRSF004761">
    <property type="entry name" value="Hydrgn_mat_HypA"/>
    <property type="match status" value="1"/>
</dbReference>
<evidence type="ECO:0000256" key="3">
    <source>
        <dbReference type="ARBA" id="ARBA00022833"/>
    </source>
</evidence>
<sequence length="115" mass="13001">MHELAIAEGILAIVQDQIETYKLKHVSCVKLKIGLLTAVVPEALNFCFDSLVKDTPLEKTNLKIELVPVKARCKNCGREFRHKKRMDFFFLCPICGGELEIITGKELLVEEIEGE</sequence>
<reference evidence="5" key="1">
    <citation type="journal article" date="2020" name="mSystems">
        <title>Genome- and Community-Level Interaction Insights into Carbon Utilization and Element Cycling Functions of Hydrothermarchaeota in Hydrothermal Sediment.</title>
        <authorList>
            <person name="Zhou Z."/>
            <person name="Liu Y."/>
            <person name="Xu W."/>
            <person name="Pan J."/>
            <person name="Luo Z.H."/>
            <person name="Li M."/>
        </authorList>
    </citation>
    <scope>NUCLEOTIDE SEQUENCE [LARGE SCALE GENOMIC DNA]</scope>
    <source>
        <strain evidence="5">HyVt-45</strain>
    </source>
</reference>
<comment type="similarity">
    <text evidence="4">Belongs to the HypA/HybF family.</text>
</comment>
<feature type="binding site" evidence="4">
    <location>
        <position position="73"/>
    </location>
    <ligand>
        <name>Zn(2+)</name>
        <dbReference type="ChEBI" id="CHEBI:29105"/>
    </ligand>
</feature>
<keyword evidence="2 4" id="KW-0479">Metal-binding</keyword>
<name>A0A7V1I3T3_DESA2</name>
<proteinExistence type="inferred from homology"/>
<dbReference type="HAMAP" id="MF_00213">
    <property type="entry name" value="HypA_HybF"/>
    <property type="match status" value="1"/>
</dbReference>
<dbReference type="Proteomes" id="UP000886268">
    <property type="component" value="Unassembled WGS sequence"/>
</dbReference>
<accession>A0A7V1I3T3</accession>
<dbReference type="GO" id="GO:0016151">
    <property type="term" value="F:nickel cation binding"/>
    <property type="evidence" value="ECO:0007669"/>
    <property type="project" value="UniProtKB-UniRule"/>
</dbReference>
<dbReference type="GO" id="GO:0008270">
    <property type="term" value="F:zinc ion binding"/>
    <property type="evidence" value="ECO:0007669"/>
    <property type="project" value="UniProtKB-UniRule"/>
</dbReference>
<comment type="caution">
    <text evidence="5">The sequence shown here is derived from an EMBL/GenBank/DDBJ whole genome shotgun (WGS) entry which is preliminary data.</text>
</comment>
<evidence type="ECO:0000256" key="2">
    <source>
        <dbReference type="ARBA" id="ARBA00022723"/>
    </source>
</evidence>
<feature type="binding site" evidence="4">
    <location>
        <position position="2"/>
    </location>
    <ligand>
        <name>Ni(2+)</name>
        <dbReference type="ChEBI" id="CHEBI:49786"/>
    </ligand>
</feature>
<dbReference type="Gene3D" id="3.30.2320.80">
    <property type="match status" value="1"/>
</dbReference>
<evidence type="ECO:0000256" key="4">
    <source>
        <dbReference type="HAMAP-Rule" id="MF_00213"/>
    </source>
</evidence>
<evidence type="ECO:0000313" key="5">
    <source>
        <dbReference type="EMBL" id="HEB73952.1"/>
    </source>
</evidence>
<feature type="binding site" evidence="4">
    <location>
        <position position="92"/>
    </location>
    <ligand>
        <name>Zn(2+)</name>
        <dbReference type="ChEBI" id="CHEBI:29105"/>
    </ligand>
</feature>
<organism evidence="5">
    <name type="scientific">Desulfofervidus auxilii</name>
    <dbReference type="NCBI Taxonomy" id="1621989"/>
    <lineage>
        <taxon>Bacteria</taxon>
        <taxon>Pseudomonadati</taxon>
        <taxon>Thermodesulfobacteriota</taxon>
        <taxon>Candidatus Desulfofervidia</taxon>
        <taxon>Candidatus Desulfofervidales</taxon>
        <taxon>Candidatus Desulfofervidaceae</taxon>
        <taxon>Candidatus Desulfofervidus</taxon>
    </lineage>
</organism>
<dbReference type="InterPro" id="IPR000688">
    <property type="entry name" value="HypA/HybF"/>
</dbReference>
<comment type="function">
    <text evidence="4">Involved in the maturation of [NiFe] hydrogenases. Required for nickel insertion into the metal center of the hydrogenase.</text>
</comment>
<dbReference type="NCBIfam" id="TIGR00100">
    <property type="entry name" value="hypA"/>
    <property type="match status" value="1"/>
</dbReference>
<dbReference type="PANTHER" id="PTHR34535:SF3">
    <property type="entry name" value="HYDROGENASE MATURATION FACTOR HYPA"/>
    <property type="match status" value="1"/>
</dbReference>
<evidence type="ECO:0000256" key="1">
    <source>
        <dbReference type="ARBA" id="ARBA00022596"/>
    </source>
</evidence>
<feature type="binding site" evidence="4">
    <location>
        <position position="95"/>
    </location>
    <ligand>
        <name>Zn(2+)</name>
        <dbReference type="ChEBI" id="CHEBI:29105"/>
    </ligand>
</feature>
<dbReference type="Pfam" id="PF01155">
    <property type="entry name" value="HypA"/>
    <property type="match status" value="1"/>
</dbReference>
<dbReference type="PANTHER" id="PTHR34535">
    <property type="entry name" value="HYDROGENASE MATURATION FACTOR HYPA"/>
    <property type="match status" value="1"/>
</dbReference>
<gene>
    <name evidence="4 5" type="primary">hypA</name>
    <name evidence="5" type="ORF">ENJ03_01865</name>
</gene>
<dbReference type="AlphaFoldDB" id="A0A7V1I3T3"/>
<feature type="binding site" evidence="4">
    <location>
        <position position="76"/>
    </location>
    <ligand>
        <name>Zn(2+)</name>
        <dbReference type="ChEBI" id="CHEBI:29105"/>
    </ligand>
</feature>
<protein>
    <recommendedName>
        <fullName evidence="4">Hydrogenase maturation factor HypA</fullName>
    </recommendedName>
</protein>